<keyword evidence="13" id="KW-0472">Membrane</keyword>
<dbReference type="InterPro" id="IPR036396">
    <property type="entry name" value="Cyt_P450_sf"/>
</dbReference>
<evidence type="ECO:0000256" key="11">
    <source>
        <dbReference type="ARBA" id="ARBA00023004"/>
    </source>
</evidence>
<keyword evidence="14" id="KW-0732">Signal</keyword>
<organism evidence="15 16">
    <name type="scientific">Polyplax serrata</name>
    <name type="common">Common mouse louse</name>
    <dbReference type="NCBI Taxonomy" id="468196"/>
    <lineage>
        <taxon>Eukaryota</taxon>
        <taxon>Metazoa</taxon>
        <taxon>Ecdysozoa</taxon>
        <taxon>Arthropoda</taxon>
        <taxon>Hexapoda</taxon>
        <taxon>Insecta</taxon>
        <taxon>Pterygota</taxon>
        <taxon>Neoptera</taxon>
        <taxon>Paraneoptera</taxon>
        <taxon>Psocodea</taxon>
        <taxon>Troctomorpha</taxon>
        <taxon>Phthiraptera</taxon>
        <taxon>Anoplura</taxon>
        <taxon>Polyplacidae</taxon>
        <taxon>Polyplax</taxon>
    </lineage>
</organism>
<evidence type="ECO:0000256" key="6">
    <source>
        <dbReference type="ARBA" id="ARBA00022617"/>
    </source>
</evidence>
<evidence type="ECO:0000256" key="8">
    <source>
        <dbReference type="ARBA" id="ARBA00022824"/>
    </source>
</evidence>
<evidence type="ECO:0000256" key="4">
    <source>
        <dbReference type="ARBA" id="ARBA00004406"/>
    </source>
</evidence>
<comment type="similarity">
    <text evidence="5">Belongs to the cytochrome P450 family.</text>
</comment>
<dbReference type="GO" id="GO:0006805">
    <property type="term" value="P:xenobiotic metabolic process"/>
    <property type="evidence" value="ECO:0007669"/>
    <property type="project" value="TreeGrafter"/>
</dbReference>
<dbReference type="GO" id="GO:0006082">
    <property type="term" value="P:organic acid metabolic process"/>
    <property type="evidence" value="ECO:0007669"/>
    <property type="project" value="TreeGrafter"/>
</dbReference>
<evidence type="ECO:0000256" key="1">
    <source>
        <dbReference type="ARBA" id="ARBA00001971"/>
    </source>
</evidence>
<dbReference type="InterPro" id="IPR002401">
    <property type="entry name" value="Cyt_P450_E_grp-I"/>
</dbReference>
<dbReference type="Pfam" id="PF00067">
    <property type="entry name" value="p450"/>
    <property type="match status" value="2"/>
</dbReference>
<comment type="cofactor">
    <cofactor evidence="1">
        <name>heme</name>
        <dbReference type="ChEBI" id="CHEBI:30413"/>
    </cofactor>
</comment>
<dbReference type="InterPro" id="IPR050182">
    <property type="entry name" value="Cytochrome_P450_fam2"/>
</dbReference>
<feature type="signal peptide" evidence="14">
    <location>
        <begin position="1"/>
        <end position="20"/>
    </location>
</feature>
<dbReference type="PANTHER" id="PTHR24300:SF376">
    <property type="entry name" value="CYTOCHROME P450 15A1"/>
    <property type="match status" value="1"/>
</dbReference>
<dbReference type="CDD" id="cd20651">
    <property type="entry name" value="CYP15A1-like"/>
    <property type="match status" value="1"/>
</dbReference>
<evidence type="ECO:0008006" key="17">
    <source>
        <dbReference type="Google" id="ProtNLM"/>
    </source>
</evidence>
<dbReference type="PANTHER" id="PTHR24300">
    <property type="entry name" value="CYTOCHROME P450 508A4-RELATED"/>
    <property type="match status" value="1"/>
</dbReference>
<evidence type="ECO:0000256" key="14">
    <source>
        <dbReference type="SAM" id="SignalP"/>
    </source>
</evidence>
<evidence type="ECO:0000256" key="13">
    <source>
        <dbReference type="ARBA" id="ARBA00023136"/>
    </source>
</evidence>
<dbReference type="Proteomes" id="UP001372834">
    <property type="component" value="Unassembled WGS sequence"/>
</dbReference>
<keyword evidence="8" id="KW-0256">Endoplasmic reticulum</keyword>
<evidence type="ECO:0000256" key="7">
    <source>
        <dbReference type="ARBA" id="ARBA00022723"/>
    </source>
</evidence>
<dbReference type="GO" id="GO:0008395">
    <property type="term" value="F:steroid hydroxylase activity"/>
    <property type="evidence" value="ECO:0007669"/>
    <property type="project" value="TreeGrafter"/>
</dbReference>
<dbReference type="AlphaFoldDB" id="A0AAN8NTR7"/>
<gene>
    <name evidence="15" type="ORF">RUM43_002615</name>
</gene>
<comment type="function">
    <text evidence="2">May be involved in the metabolism of insect hormones and in the breakdown of synthetic insecticides.</text>
</comment>
<keyword evidence="11" id="KW-0408">Iron</keyword>
<dbReference type="FunFam" id="1.10.630.10:FF:000238">
    <property type="entry name" value="Cytochrome P450 2A6"/>
    <property type="match status" value="1"/>
</dbReference>
<dbReference type="GO" id="GO:0016712">
    <property type="term" value="F:oxidoreductase activity, acting on paired donors, with incorporation or reduction of molecular oxygen, reduced flavin or flavoprotein as one donor, and incorporation of one atom of oxygen"/>
    <property type="evidence" value="ECO:0007669"/>
    <property type="project" value="TreeGrafter"/>
</dbReference>
<evidence type="ECO:0000256" key="9">
    <source>
        <dbReference type="ARBA" id="ARBA00022848"/>
    </source>
</evidence>
<sequence length="520" mass="59627">MWMAAIFFVAILCLLMYLDTKKPHRYPPGPPWLPILGSAMTVQKLRKKTGYLYKACTLLANQHGPVVGLKVGKDRQVVCCGYDAIKEMLTKEDFDGRPQGPFYETRTWGIRRGLLLTDEEFWHEQRKFVLRHLREFGFGRRTMSGLVEDEASELVKYFKARVAEGNNILPMRDAFGVYVLNTLWSMLAGIRYSPEDLELKKLQNLLTELFANIDMVGCAFSQFPILRYVAPEASGYNQFVQIHRKVWTFLKNELDNHKRSFKPGEPRDLMDVYLQMLASEQKKDSFSESQLLAICMDMFMAGSETTSKSLGFGFMYLLRHPEVQKKAQEEIDAVIGRDRLPTLDDKPKMPYMEALTLESVRVFMGRTFSIPHRALRDTTLQGYDIPKDTMLIANFNNVLMDEKYWKDPEVFRPERFLDETGSVHIPDQYLPFGFGTRVPSPPPCNWESVSPFLTFIFLFLGKHRCMGEILAKANIFLFTASLLQNFTFTVPEGEPVPSTEGIDGVTASPNPYNALVTLRT</sequence>
<dbReference type="EMBL" id="JAWJWE010000036">
    <property type="protein sequence ID" value="KAK6628799.1"/>
    <property type="molecule type" value="Genomic_DNA"/>
</dbReference>
<reference evidence="15 16" key="1">
    <citation type="submission" date="2023-10" db="EMBL/GenBank/DDBJ databases">
        <title>Genomes of two closely related lineages of the louse Polyplax serrata with different host specificities.</title>
        <authorList>
            <person name="Martinu J."/>
            <person name="Tarabai H."/>
            <person name="Stefka J."/>
            <person name="Hypsa V."/>
        </authorList>
    </citation>
    <scope>NUCLEOTIDE SEQUENCE [LARGE SCALE GENOMIC DNA]</scope>
    <source>
        <strain evidence="15">HR10_N</strain>
    </source>
</reference>
<accession>A0AAN8NTR7</accession>
<evidence type="ECO:0000313" key="16">
    <source>
        <dbReference type="Proteomes" id="UP001372834"/>
    </source>
</evidence>
<name>A0AAN8NTR7_POLSC</name>
<evidence type="ECO:0000256" key="5">
    <source>
        <dbReference type="ARBA" id="ARBA00010617"/>
    </source>
</evidence>
<evidence type="ECO:0000256" key="3">
    <source>
        <dbReference type="ARBA" id="ARBA00004174"/>
    </source>
</evidence>
<evidence type="ECO:0000256" key="10">
    <source>
        <dbReference type="ARBA" id="ARBA00023002"/>
    </source>
</evidence>
<dbReference type="PRINTS" id="PR00463">
    <property type="entry name" value="EP450I"/>
</dbReference>
<evidence type="ECO:0000256" key="12">
    <source>
        <dbReference type="ARBA" id="ARBA00023033"/>
    </source>
</evidence>
<keyword evidence="6" id="KW-0349">Heme</keyword>
<comment type="subcellular location">
    <subcellularLocation>
        <location evidence="4">Endoplasmic reticulum membrane</location>
        <topology evidence="4">Peripheral membrane protein</topology>
    </subcellularLocation>
    <subcellularLocation>
        <location evidence="3">Microsome membrane</location>
        <topology evidence="3">Peripheral membrane protein</topology>
    </subcellularLocation>
</comment>
<keyword evidence="12" id="KW-0503">Monooxygenase</keyword>
<proteinExistence type="inferred from homology"/>
<evidence type="ECO:0000256" key="2">
    <source>
        <dbReference type="ARBA" id="ARBA00003690"/>
    </source>
</evidence>
<dbReference type="GO" id="GO:0005789">
    <property type="term" value="C:endoplasmic reticulum membrane"/>
    <property type="evidence" value="ECO:0007669"/>
    <property type="project" value="UniProtKB-SubCell"/>
</dbReference>
<keyword evidence="9" id="KW-0492">Microsome</keyword>
<dbReference type="GO" id="GO:0005506">
    <property type="term" value="F:iron ion binding"/>
    <property type="evidence" value="ECO:0007669"/>
    <property type="project" value="InterPro"/>
</dbReference>
<dbReference type="InterPro" id="IPR001128">
    <property type="entry name" value="Cyt_P450"/>
</dbReference>
<evidence type="ECO:0000313" key="15">
    <source>
        <dbReference type="EMBL" id="KAK6628799.1"/>
    </source>
</evidence>
<dbReference type="Gene3D" id="1.10.630.10">
    <property type="entry name" value="Cytochrome P450"/>
    <property type="match status" value="1"/>
</dbReference>
<comment type="caution">
    <text evidence="15">The sequence shown here is derived from an EMBL/GenBank/DDBJ whole genome shotgun (WGS) entry which is preliminary data.</text>
</comment>
<feature type="chain" id="PRO_5042950598" description="Cytochrome P450 303a1" evidence="14">
    <location>
        <begin position="21"/>
        <end position="520"/>
    </location>
</feature>
<dbReference type="GO" id="GO:0020037">
    <property type="term" value="F:heme binding"/>
    <property type="evidence" value="ECO:0007669"/>
    <property type="project" value="InterPro"/>
</dbReference>
<keyword evidence="10" id="KW-0560">Oxidoreductase</keyword>
<protein>
    <recommendedName>
        <fullName evidence="17">Cytochrome P450 303a1</fullName>
    </recommendedName>
</protein>
<keyword evidence="7" id="KW-0479">Metal-binding</keyword>
<dbReference type="SUPFAM" id="SSF48264">
    <property type="entry name" value="Cytochrome P450"/>
    <property type="match status" value="1"/>
</dbReference>